<feature type="domain" description="Carboxylesterase type B" evidence="2">
    <location>
        <begin position="34"/>
        <end position="539"/>
    </location>
</feature>
<evidence type="ECO:0000313" key="4">
    <source>
        <dbReference type="Proteomes" id="UP000800041"/>
    </source>
</evidence>
<accession>A0A6G1GX03</accession>
<dbReference type="AlphaFoldDB" id="A0A6G1GX03"/>
<dbReference type="InterPro" id="IPR019819">
    <property type="entry name" value="Carboxylesterase_B_CS"/>
</dbReference>
<name>A0A6G1GX03_9PEZI</name>
<dbReference type="OrthoDB" id="408631at2759"/>
<dbReference type="SUPFAM" id="SSF53474">
    <property type="entry name" value="alpha/beta-Hydrolases"/>
    <property type="match status" value="1"/>
</dbReference>
<dbReference type="Pfam" id="PF00135">
    <property type="entry name" value="COesterase"/>
    <property type="match status" value="1"/>
</dbReference>
<proteinExistence type="predicted"/>
<keyword evidence="3" id="KW-0378">Hydrolase</keyword>
<protein>
    <submittedName>
        <fullName evidence="3">Alpha/beta-hydrolase</fullName>
    </submittedName>
</protein>
<dbReference type="Gene3D" id="3.40.50.1820">
    <property type="entry name" value="alpha/beta hydrolase"/>
    <property type="match status" value="1"/>
</dbReference>
<dbReference type="GO" id="GO:0016787">
    <property type="term" value="F:hydrolase activity"/>
    <property type="evidence" value="ECO:0007669"/>
    <property type="project" value="UniProtKB-KW"/>
</dbReference>
<dbReference type="EMBL" id="ML977162">
    <property type="protein sequence ID" value="KAF1985344.1"/>
    <property type="molecule type" value="Genomic_DNA"/>
</dbReference>
<evidence type="ECO:0000313" key="3">
    <source>
        <dbReference type="EMBL" id="KAF1985344.1"/>
    </source>
</evidence>
<feature type="signal peptide" evidence="1">
    <location>
        <begin position="1"/>
        <end position="16"/>
    </location>
</feature>
<keyword evidence="4" id="KW-1185">Reference proteome</keyword>
<feature type="chain" id="PRO_5026141961" evidence="1">
    <location>
        <begin position="17"/>
        <end position="602"/>
    </location>
</feature>
<dbReference type="InterPro" id="IPR029058">
    <property type="entry name" value="AB_hydrolase_fold"/>
</dbReference>
<dbReference type="PANTHER" id="PTHR11559">
    <property type="entry name" value="CARBOXYLESTERASE"/>
    <property type="match status" value="1"/>
</dbReference>
<keyword evidence="1" id="KW-0732">Signal</keyword>
<dbReference type="InterPro" id="IPR050309">
    <property type="entry name" value="Type-B_Carboxylest/Lipase"/>
</dbReference>
<sequence>MLSIVVFLYVLSMVGGSLVAAGVVSNLETRADMPVLDFPSGRVRARTWDPTEDVFCFKNIRFAAPPTGALRFAKPAQPARDNGISDGSFGPACAGTNNGKTTGEEDCLFLDLYVPGKQLRNGATAVPVLNWVYGGGYITGSKDEMSGLSLIRASGGNLIFVSANYRLGAFGWMAGSSMEAGGQPNAALFDQRTVLQWIQDNIHIVNGDKTAVTVMGQSAGAGSLVHHLTAFGGKQDPLFHQAILQSPAYQPQYDRGGNLEQRFQNFSTAAGCSGQGLDCLRRASFQSVADANNQIIGSAIPGTFGFGPAADGAWVRQLPLLEFASGNYWKKMNKILITHVSNEVSIFVPQSVRTDGDFETWAPQVFPQWDNQPTRLTLDRFQSSETEVADAIFREYPRTDAPNTPYRNVTSRVSTFIRDTSFTCNVRYVADAYIGSIYAGLYSRGTGYHGVDLIADFLYTGNWLLDEVASIGSWLNPGELGPGFTQFTRDYQSYLASFAGHGDPNTGATGAAQQTQWDMVVPGDEYGDVLHAGDDGFGPIDDSMTAKPNCAFWTNGFAALTNLGGRWKARNCVLKVLELTRDRLRTSWSNRLVEHSPRSDLR</sequence>
<organism evidence="3 4">
    <name type="scientific">Aulographum hederae CBS 113979</name>
    <dbReference type="NCBI Taxonomy" id="1176131"/>
    <lineage>
        <taxon>Eukaryota</taxon>
        <taxon>Fungi</taxon>
        <taxon>Dikarya</taxon>
        <taxon>Ascomycota</taxon>
        <taxon>Pezizomycotina</taxon>
        <taxon>Dothideomycetes</taxon>
        <taxon>Pleosporomycetidae</taxon>
        <taxon>Aulographales</taxon>
        <taxon>Aulographaceae</taxon>
    </lineage>
</organism>
<dbReference type="Proteomes" id="UP000800041">
    <property type="component" value="Unassembled WGS sequence"/>
</dbReference>
<dbReference type="PROSITE" id="PS00941">
    <property type="entry name" value="CARBOXYLESTERASE_B_2"/>
    <property type="match status" value="1"/>
</dbReference>
<gene>
    <name evidence="3" type="ORF">K402DRAFT_432433</name>
</gene>
<reference evidence="3" key="1">
    <citation type="journal article" date="2020" name="Stud. Mycol.">
        <title>101 Dothideomycetes genomes: a test case for predicting lifestyles and emergence of pathogens.</title>
        <authorList>
            <person name="Haridas S."/>
            <person name="Albert R."/>
            <person name="Binder M."/>
            <person name="Bloem J."/>
            <person name="Labutti K."/>
            <person name="Salamov A."/>
            <person name="Andreopoulos B."/>
            <person name="Baker S."/>
            <person name="Barry K."/>
            <person name="Bills G."/>
            <person name="Bluhm B."/>
            <person name="Cannon C."/>
            <person name="Castanera R."/>
            <person name="Culley D."/>
            <person name="Daum C."/>
            <person name="Ezra D."/>
            <person name="Gonzalez J."/>
            <person name="Henrissat B."/>
            <person name="Kuo A."/>
            <person name="Liang C."/>
            <person name="Lipzen A."/>
            <person name="Lutzoni F."/>
            <person name="Magnuson J."/>
            <person name="Mondo S."/>
            <person name="Nolan M."/>
            <person name="Ohm R."/>
            <person name="Pangilinan J."/>
            <person name="Park H.-J."/>
            <person name="Ramirez L."/>
            <person name="Alfaro M."/>
            <person name="Sun H."/>
            <person name="Tritt A."/>
            <person name="Yoshinaga Y."/>
            <person name="Zwiers L.-H."/>
            <person name="Turgeon B."/>
            <person name="Goodwin S."/>
            <person name="Spatafora J."/>
            <person name="Crous P."/>
            <person name="Grigoriev I."/>
        </authorList>
    </citation>
    <scope>NUCLEOTIDE SEQUENCE</scope>
    <source>
        <strain evidence="3">CBS 113979</strain>
    </source>
</reference>
<dbReference type="InterPro" id="IPR002018">
    <property type="entry name" value="CarbesteraseB"/>
</dbReference>
<evidence type="ECO:0000259" key="2">
    <source>
        <dbReference type="Pfam" id="PF00135"/>
    </source>
</evidence>
<evidence type="ECO:0000256" key="1">
    <source>
        <dbReference type="SAM" id="SignalP"/>
    </source>
</evidence>